<organism evidence="7 8">
    <name type="scientific">Candidatus Aphodenecus pullistercoris</name>
    <dbReference type="NCBI Taxonomy" id="2840669"/>
    <lineage>
        <taxon>Bacteria</taxon>
        <taxon>Pseudomonadati</taxon>
        <taxon>Spirochaetota</taxon>
        <taxon>Spirochaetia</taxon>
        <taxon>Spirochaetales</taxon>
        <taxon>Candidatus Aphodenecus</taxon>
    </lineage>
</organism>
<dbReference type="PANTHER" id="PTHR43051:SF1">
    <property type="entry name" value="POLYNUCLEOTIDE ADENYLYLTRANSFERASE FAMILY PROTEIN"/>
    <property type="match status" value="1"/>
</dbReference>
<dbReference type="PANTHER" id="PTHR43051">
    <property type="entry name" value="POLYNUCLEOTIDE ADENYLYLTRANSFERASE FAMILY PROTEIN"/>
    <property type="match status" value="1"/>
</dbReference>
<keyword evidence="2" id="KW-0547">Nucleotide-binding</keyword>
<dbReference type="CDD" id="cd05398">
    <property type="entry name" value="NT_ClassII-CCAase"/>
    <property type="match status" value="1"/>
</dbReference>
<dbReference type="GO" id="GO:0000166">
    <property type="term" value="F:nucleotide binding"/>
    <property type="evidence" value="ECO:0007669"/>
    <property type="project" value="UniProtKB-KW"/>
</dbReference>
<dbReference type="Gene3D" id="1.10.3090.10">
    <property type="entry name" value="cca-adding enzyme, domain 2"/>
    <property type="match status" value="1"/>
</dbReference>
<evidence type="ECO:0000313" key="7">
    <source>
        <dbReference type="EMBL" id="MBO8442731.1"/>
    </source>
</evidence>
<feature type="compositionally biased region" description="Low complexity" evidence="4">
    <location>
        <begin position="389"/>
        <end position="409"/>
    </location>
</feature>
<sequence>MFTRYKSGEKGQRQVVCKVYTSREHNIRNSQIDKDCLWAIRKLWGAGHKAYIVGGAVRDLILGKRPKDFDIATSASPRQVQNIFWNSRAIGKRFRIVHLYFANKIIEVTTFRSDEENFEEGNNNIFGTIEQDSHRRDFSINALYYNPLDGHLLDFNDSMEDMKRHVIRSLIPLSYTFKEDPVRMVRAIKYASTTGFRMKWDVRWAIRRDSSLIQKVSLSRLTDEVVKILNSGSAHDILLSLHRYGLLAYVMPSYDMYLKYESVREALCRLDRDVATAKAAGNALELSQLIATIASPLIVLEGKDELSSEELRHEVFREIKVFVAPMTPPNYEIDRAVEIILLSHGVKVAPQMRRNAARKGSPATAQNAGKPRRSAASPSKPRRRRRGGAKPAAPQTPAQPASSAEAHDL</sequence>
<dbReference type="InterPro" id="IPR052191">
    <property type="entry name" value="tRNA_ntf/polyA_polymerase_I"/>
</dbReference>
<evidence type="ECO:0000256" key="1">
    <source>
        <dbReference type="ARBA" id="ARBA00022679"/>
    </source>
</evidence>
<keyword evidence="3" id="KW-0694">RNA-binding</keyword>
<evidence type="ECO:0000256" key="4">
    <source>
        <dbReference type="SAM" id="MobiDB-lite"/>
    </source>
</evidence>
<dbReference type="InterPro" id="IPR002646">
    <property type="entry name" value="PolA_pol_head_dom"/>
</dbReference>
<reference evidence="7" key="2">
    <citation type="journal article" date="2021" name="PeerJ">
        <title>Extensive microbial diversity within the chicken gut microbiome revealed by metagenomics and culture.</title>
        <authorList>
            <person name="Gilroy R."/>
            <person name="Ravi A."/>
            <person name="Getino M."/>
            <person name="Pursley I."/>
            <person name="Horton D.L."/>
            <person name="Alikhan N.F."/>
            <person name="Baker D."/>
            <person name="Gharbi K."/>
            <person name="Hall N."/>
            <person name="Watson M."/>
            <person name="Adriaenssens E.M."/>
            <person name="Foster-Nyarko E."/>
            <person name="Jarju S."/>
            <person name="Secka A."/>
            <person name="Antonio M."/>
            <person name="Oren A."/>
            <person name="Chaudhuri R.R."/>
            <person name="La Ragione R."/>
            <person name="Hildebrand F."/>
            <person name="Pallen M.J."/>
        </authorList>
    </citation>
    <scope>NUCLEOTIDE SEQUENCE</scope>
    <source>
        <strain evidence="7">11167</strain>
    </source>
</reference>
<dbReference type="Pfam" id="PF01743">
    <property type="entry name" value="PolyA_pol"/>
    <property type="match status" value="1"/>
</dbReference>
<dbReference type="GO" id="GO:0016779">
    <property type="term" value="F:nucleotidyltransferase activity"/>
    <property type="evidence" value="ECO:0007669"/>
    <property type="project" value="InterPro"/>
</dbReference>
<evidence type="ECO:0000256" key="2">
    <source>
        <dbReference type="ARBA" id="ARBA00022741"/>
    </source>
</evidence>
<protein>
    <submittedName>
        <fullName evidence="7">Poly(A) polymerase</fullName>
    </submittedName>
</protein>
<reference evidence="7" key="1">
    <citation type="submission" date="2020-10" db="EMBL/GenBank/DDBJ databases">
        <authorList>
            <person name="Gilroy R."/>
        </authorList>
    </citation>
    <scope>NUCLEOTIDE SEQUENCE</scope>
    <source>
        <strain evidence="7">11167</strain>
    </source>
</reference>
<dbReference type="AlphaFoldDB" id="A0A9D9E7P6"/>
<dbReference type="Pfam" id="PF12627">
    <property type="entry name" value="PolyA_pol_RNAbd"/>
    <property type="match status" value="1"/>
</dbReference>
<comment type="similarity">
    <text evidence="3">Belongs to the tRNA nucleotidyltransferase/poly(A) polymerase family.</text>
</comment>
<dbReference type="SUPFAM" id="SSF81891">
    <property type="entry name" value="Poly A polymerase C-terminal region-like"/>
    <property type="match status" value="1"/>
</dbReference>
<dbReference type="GO" id="GO:0006396">
    <property type="term" value="P:RNA processing"/>
    <property type="evidence" value="ECO:0007669"/>
    <property type="project" value="InterPro"/>
</dbReference>
<feature type="domain" description="tRNA nucleotidyltransferase/poly(A) polymerase RNA and SrmB- binding" evidence="6">
    <location>
        <begin position="195"/>
        <end position="255"/>
    </location>
</feature>
<dbReference type="Proteomes" id="UP000823633">
    <property type="component" value="Unassembled WGS sequence"/>
</dbReference>
<feature type="domain" description="Poly A polymerase head" evidence="5">
    <location>
        <begin position="50"/>
        <end position="168"/>
    </location>
</feature>
<dbReference type="GO" id="GO:0003723">
    <property type="term" value="F:RNA binding"/>
    <property type="evidence" value="ECO:0007669"/>
    <property type="project" value="UniProtKB-KW"/>
</dbReference>
<proteinExistence type="inferred from homology"/>
<name>A0A9D9E7P6_9SPIR</name>
<dbReference type="EMBL" id="JADIMU010000020">
    <property type="protein sequence ID" value="MBO8442731.1"/>
    <property type="molecule type" value="Genomic_DNA"/>
</dbReference>
<gene>
    <name evidence="7" type="ORF">IAC42_03100</name>
</gene>
<dbReference type="Gene3D" id="3.30.460.10">
    <property type="entry name" value="Beta Polymerase, domain 2"/>
    <property type="match status" value="1"/>
</dbReference>
<comment type="caution">
    <text evidence="7">The sequence shown here is derived from an EMBL/GenBank/DDBJ whole genome shotgun (WGS) entry which is preliminary data.</text>
</comment>
<evidence type="ECO:0000259" key="5">
    <source>
        <dbReference type="Pfam" id="PF01743"/>
    </source>
</evidence>
<evidence type="ECO:0000259" key="6">
    <source>
        <dbReference type="Pfam" id="PF12627"/>
    </source>
</evidence>
<dbReference type="SUPFAM" id="SSF81301">
    <property type="entry name" value="Nucleotidyltransferase"/>
    <property type="match status" value="1"/>
</dbReference>
<evidence type="ECO:0000313" key="8">
    <source>
        <dbReference type="Proteomes" id="UP000823633"/>
    </source>
</evidence>
<dbReference type="InterPro" id="IPR043519">
    <property type="entry name" value="NT_sf"/>
</dbReference>
<feature type="region of interest" description="Disordered" evidence="4">
    <location>
        <begin position="352"/>
        <end position="409"/>
    </location>
</feature>
<evidence type="ECO:0000256" key="3">
    <source>
        <dbReference type="RuleBase" id="RU003953"/>
    </source>
</evidence>
<keyword evidence="1 3" id="KW-0808">Transferase</keyword>
<dbReference type="InterPro" id="IPR032828">
    <property type="entry name" value="PolyA_RNA-bd"/>
</dbReference>
<accession>A0A9D9E7P6</accession>